<dbReference type="RefSeq" id="WP_281763422.1">
    <property type="nucleotide sequence ID" value="NZ_BRVO01000001.1"/>
</dbReference>
<proteinExistence type="predicted"/>
<comment type="caution">
    <text evidence="1">The sequence shown here is derived from an EMBL/GenBank/DDBJ whole genome shotgun (WGS) entry which is preliminary data.</text>
</comment>
<organism evidence="1 2">
    <name type="scientific">Neptunitalea lumnitzerae</name>
    <dbReference type="NCBI Taxonomy" id="2965509"/>
    <lineage>
        <taxon>Bacteria</taxon>
        <taxon>Pseudomonadati</taxon>
        <taxon>Bacteroidota</taxon>
        <taxon>Flavobacteriia</taxon>
        <taxon>Flavobacteriales</taxon>
        <taxon>Flavobacteriaceae</taxon>
        <taxon>Neptunitalea</taxon>
    </lineage>
</organism>
<evidence type="ECO:0000313" key="2">
    <source>
        <dbReference type="Proteomes" id="UP001143543"/>
    </source>
</evidence>
<dbReference type="Proteomes" id="UP001143543">
    <property type="component" value="Unassembled WGS sequence"/>
</dbReference>
<dbReference type="EMBL" id="BRVO01000001">
    <property type="protein sequence ID" value="GLB47755.1"/>
    <property type="molecule type" value="Genomic_DNA"/>
</dbReference>
<gene>
    <name evidence="1" type="ORF">Y10_01230</name>
</gene>
<protein>
    <recommendedName>
        <fullName evidence="3">Major tail protein</fullName>
    </recommendedName>
</protein>
<evidence type="ECO:0000313" key="1">
    <source>
        <dbReference type="EMBL" id="GLB47755.1"/>
    </source>
</evidence>
<evidence type="ECO:0008006" key="3">
    <source>
        <dbReference type="Google" id="ProtNLM"/>
    </source>
</evidence>
<name>A0ABQ5MEF4_9FLAO</name>
<accession>A0ABQ5MEF4</accession>
<sequence>MATCDAKLSGMFARKCAHKPKQGIVKKWYFNWEDVDKVATTTVNSGTKVEALVLKAGSYLYPAEGNNKTSTANHALSVLDFGNGYIHTDGFTVMYRGEEESHRIQELVGGGRVCTLIKTVDSGESGELSYHILGLESGMLVTEDTWNASENSGTTTLTVATQEGEEESTGKKIFMMPVATADTALEETEAWITANEYVEP</sequence>
<keyword evidence="2" id="KW-1185">Reference proteome</keyword>
<reference evidence="1" key="1">
    <citation type="submission" date="2022-07" db="EMBL/GenBank/DDBJ databases">
        <title>Taxonomy of Novel Oxalotrophic and Methylotrophic Bacteria.</title>
        <authorList>
            <person name="Sahin N."/>
            <person name="Tani A."/>
        </authorList>
    </citation>
    <scope>NUCLEOTIDE SEQUENCE</scope>
    <source>
        <strain evidence="1">Y10</strain>
    </source>
</reference>